<accession>A0AAD9NJ99</accession>
<organism evidence="1 2">
    <name type="scientific">Ridgeia piscesae</name>
    <name type="common">Tubeworm</name>
    <dbReference type="NCBI Taxonomy" id="27915"/>
    <lineage>
        <taxon>Eukaryota</taxon>
        <taxon>Metazoa</taxon>
        <taxon>Spiralia</taxon>
        <taxon>Lophotrochozoa</taxon>
        <taxon>Annelida</taxon>
        <taxon>Polychaeta</taxon>
        <taxon>Sedentaria</taxon>
        <taxon>Canalipalpata</taxon>
        <taxon>Sabellida</taxon>
        <taxon>Siboglinidae</taxon>
        <taxon>Ridgeia</taxon>
    </lineage>
</organism>
<dbReference type="Proteomes" id="UP001209878">
    <property type="component" value="Unassembled WGS sequence"/>
</dbReference>
<keyword evidence="2" id="KW-1185">Reference proteome</keyword>
<evidence type="ECO:0000313" key="2">
    <source>
        <dbReference type="Proteomes" id="UP001209878"/>
    </source>
</evidence>
<proteinExistence type="predicted"/>
<reference evidence="1" key="1">
    <citation type="journal article" date="2023" name="Mol. Biol. Evol.">
        <title>Third-Generation Sequencing Reveals the Adaptive Role of the Epigenome in Three Deep-Sea Polychaetes.</title>
        <authorList>
            <person name="Perez M."/>
            <person name="Aroh O."/>
            <person name="Sun Y."/>
            <person name="Lan Y."/>
            <person name="Juniper S.K."/>
            <person name="Young C.R."/>
            <person name="Angers B."/>
            <person name="Qian P.Y."/>
        </authorList>
    </citation>
    <scope>NUCLEOTIDE SEQUENCE</scope>
    <source>
        <strain evidence="1">R07B-5</strain>
    </source>
</reference>
<comment type="caution">
    <text evidence="1">The sequence shown here is derived from an EMBL/GenBank/DDBJ whole genome shotgun (WGS) entry which is preliminary data.</text>
</comment>
<protein>
    <submittedName>
        <fullName evidence="1">Uncharacterized protein</fullName>
    </submittedName>
</protein>
<dbReference type="AlphaFoldDB" id="A0AAD9NJ99"/>
<gene>
    <name evidence="1" type="ORF">NP493_1148g00067</name>
</gene>
<sequence>MEIHNLKNVVIQSPASEIIQNFQSSR</sequence>
<dbReference type="EMBL" id="JAODUO010001146">
    <property type="protein sequence ID" value="KAK2170603.1"/>
    <property type="molecule type" value="Genomic_DNA"/>
</dbReference>
<evidence type="ECO:0000313" key="1">
    <source>
        <dbReference type="EMBL" id="KAK2170603.1"/>
    </source>
</evidence>
<name>A0AAD9NJ99_RIDPI</name>